<dbReference type="Proteomes" id="UP001179363">
    <property type="component" value="Unassembled WGS sequence"/>
</dbReference>
<proteinExistence type="predicted"/>
<dbReference type="Pfam" id="PF01522">
    <property type="entry name" value="Polysacc_deac_1"/>
    <property type="match status" value="1"/>
</dbReference>
<dbReference type="PANTHER" id="PTHR10587">
    <property type="entry name" value="GLYCOSYL TRANSFERASE-RELATED"/>
    <property type="match status" value="1"/>
</dbReference>
<dbReference type="InterPro" id="IPR050248">
    <property type="entry name" value="Polysacc_deacetylase_ArnD"/>
</dbReference>
<dbReference type="PROSITE" id="PS51677">
    <property type="entry name" value="NODB"/>
    <property type="match status" value="1"/>
</dbReference>
<sequence>MSKIHLSLLFILMSVLLYSQNIIDREGAIVRSDISEKNIYLFFTGHDQVEGFKYVLNVLNEQNVKGSFFLTGDFIRNHADLVRDIVKDGHFVGAHSNKHLLYCDWTKRDSLLHTEDEIKTDISQNLNALKKLGIHPKYFMPPYEWYNQRVVEIASQLNQITVNFSPGTRSNADYTTPDMANYISSDDILKSIYSYQSLFCMNGFHLLVHPGTSPKRKDKFYLQLDELITKLKQEGYQFSKL</sequence>
<accession>A0ABS9EDW2</accession>
<dbReference type="EMBL" id="JAKGTH010000007">
    <property type="protein sequence ID" value="MCF4101048.1"/>
    <property type="molecule type" value="Genomic_DNA"/>
</dbReference>
<comment type="caution">
    <text evidence="2">The sequence shown here is derived from an EMBL/GenBank/DDBJ whole genome shotgun (WGS) entry which is preliminary data.</text>
</comment>
<dbReference type="InterPro" id="IPR002509">
    <property type="entry name" value="NODB_dom"/>
</dbReference>
<dbReference type="CDD" id="cd10917">
    <property type="entry name" value="CE4_NodB_like_6s_7s"/>
    <property type="match status" value="1"/>
</dbReference>
<evidence type="ECO:0000259" key="1">
    <source>
        <dbReference type="PROSITE" id="PS51677"/>
    </source>
</evidence>
<dbReference type="SUPFAM" id="SSF88713">
    <property type="entry name" value="Glycoside hydrolase/deacetylase"/>
    <property type="match status" value="1"/>
</dbReference>
<feature type="domain" description="NodB homology" evidence="1">
    <location>
        <begin position="37"/>
        <end position="239"/>
    </location>
</feature>
<dbReference type="Gene3D" id="3.20.20.370">
    <property type="entry name" value="Glycoside hydrolase/deacetylase"/>
    <property type="match status" value="1"/>
</dbReference>
<reference evidence="2" key="1">
    <citation type="submission" date="2022-01" db="EMBL/GenBank/DDBJ databases">
        <title>Gillisia lutea sp. nov., isolated from marine plastic residues from the Malvarosa beach (Valencia, Spain).</title>
        <authorList>
            <person name="Vidal-Verdu A."/>
            <person name="Molina-Menor E."/>
            <person name="Satari L."/>
            <person name="Pascual J."/>
            <person name="Pereto J."/>
            <person name="Porcar M."/>
        </authorList>
    </citation>
    <scope>NUCLEOTIDE SEQUENCE</scope>
    <source>
        <strain evidence="2">M10.2A</strain>
    </source>
</reference>
<protein>
    <submittedName>
        <fullName evidence="2">Polysaccharide deacetylase family protein</fullName>
    </submittedName>
</protein>
<dbReference type="RefSeq" id="WP_236133199.1">
    <property type="nucleotide sequence ID" value="NZ_JAKGTH010000007.1"/>
</dbReference>
<evidence type="ECO:0000313" key="2">
    <source>
        <dbReference type="EMBL" id="MCF4101048.1"/>
    </source>
</evidence>
<gene>
    <name evidence="2" type="ORF">L1I30_05180</name>
</gene>
<name>A0ABS9EDW2_9FLAO</name>
<evidence type="ECO:0000313" key="3">
    <source>
        <dbReference type="Proteomes" id="UP001179363"/>
    </source>
</evidence>
<organism evidence="2 3">
    <name type="scientific">Gillisia lutea</name>
    <dbReference type="NCBI Taxonomy" id="2909668"/>
    <lineage>
        <taxon>Bacteria</taxon>
        <taxon>Pseudomonadati</taxon>
        <taxon>Bacteroidota</taxon>
        <taxon>Flavobacteriia</taxon>
        <taxon>Flavobacteriales</taxon>
        <taxon>Flavobacteriaceae</taxon>
        <taxon>Gillisia</taxon>
    </lineage>
</organism>
<keyword evidence="3" id="KW-1185">Reference proteome</keyword>
<dbReference type="InterPro" id="IPR011330">
    <property type="entry name" value="Glyco_hydro/deAcase_b/a-brl"/>
</dbReference>